<comment type="caution">
    <text evidence="6">The sequence shown here is derived from an EMBL/GenBank/DDBJ whole genome shotgun (WGS) entry which is preliminary data.</text>
</comment>
<evidence type="ECO:0000256" key="4">
    <source>
        <dbReference type="HAMAP-Rule" id="MF_00514"/>
    </source>
</evidence>
<dbReference type="InterPro" id="IPR021137">
    <property type="entry name" value="Ribosomal_bL35-like"/>
</dbReference>
<dbReference type="InterPro" id="IPR018265">
    <property type="entry name" value="Ribosomal_bL35_CS"/>
</dbReference>
<dbReference type="Pfam" id="PF01632">
    <property type="entry name" value="Ribosomal_L35p"/>
    <property type="match status" value="1"/>
</dbReference>
<dbReference type="EMBL" id="JAFIRA010000024">
    <property type="protein sequence ID" value="MCJ2543245.1"/>
    <property type="molecule type" value="Genomic_DNA"/>
</dbReference>
<keyword evidence="2 4" id="KW-0689">Ribosomal protein</keyword>
<dbReference type="PANTHER" id="PTHR33343:SF1">
    <property type="entry name" value="LARGE RIBOSOMAL SUBUNIT PROTEIN BL35M"/>
    <property type="match status" value="1"/>
</dbReference>
<sequence>MPKIKTRKGAAKRFRLTGSGKFMRRKAGHNHLFEHKTTNRKRKLAGVALVDKRDAGNVRLMLPNTH</sequence>
<dbReference type="Proteomes" id="UP000830835">
    <property type="component" value="Unassembled WGS sequence"/>
</dbReference>
<dbReference type="GO" id="GO:0005840">
    <property type="term" value="C:ribosome"/>
    <property type="evidence" value="ECO:0007669"/>
    <property type="project" value="UniProtKB-KW"/>
</dbReference>
<evidence type="ECO:0000256" key="2">
    <source>
        <dbReference type="ARBA" id="ARBA00022980"/>
    </source>
</evidence>
<dbReference type="InterPro" id="IPR037229">
    <property type="entry name" value="Ribosomal_bL35_sf"/>
</dbReference>
<dbReference type="SUPFAM" id="SSF143034">
    <property type="entry name" value="L35p-like"/>
    <property type="match status" value="1"/>
</dbReference>
<name>A0ABT0CBV8_THEVL</name>
<keyword evidence="7" id="KW-1185">Reference proteome</keyword>
<dbReference type="Gene3D" id="4.10.410.60">
    <property type="match status" value="1"/>
</dbReference>
<evidence type="ECO:0000313" key="6">
    <source>
        <dbReference type="EMBL" id="MCJ2543245.1"/>
    </source>
</evidence>
<comment type="similarity">
    <text evidence="1 4 5">Belongs to the bacterial ribosomal protein bL35 family.</text>
</comment>
<keyword evidence="3 4" id="KW-0687">Ribonucleoprotein</keyword>
<reference evidence="6" key="1">
    <citation type="submission" date="2021-02" db="EMBL/GenBank/DDBJ databases">
        <title>The CRISPR/cas machinery reduction and long-range gene transfer in the hot spring cyanobacterium Synechococcus.</title>
        <authorList>
            <person name="Dvorak P."/>
            <person name="Jahodarova E."/>
            <person name="Hasler P."/>
            <person name="Poulickova A."/>
        </authorList>
    </citation>
    <scope>NUCLEOTIDE SEQUENCE</scope>
    <source>
        <strain evidence="6">Rupite</strain>
    </source>
</reference>
<dbReference type="HAMAP" id="MF_00514">
    <property type="entry name" value="Ribosomal_bL35"/>
    <property type="match status" value="1"/>
</dbReference>
<proteinExistence type="inferred from homology"/>
<dbReference type="RefSeq" id="WP_244350562.1">
    <property type="nucleotide sequence ID" value="NZ_JAFIRA010000024.1"/>
</dbReference>
<evidence type="ECO:0000256" key="3">
    <source>
        <dbReference type="ARBA" id="ARBA00023274"/>
    </source>
</evidence>
<evidence type="ECO:0000313" key="7">
    <source>
        <dbReference type="Proteomes" id="UP000830835"/>
    </source>
</evidence>
<evidence type="ECO:0000256" key="5">
    <source>
        <dbReference type="RuleBase" id="RU000568"/>
    </source>
</evidence>
<organism evidence="6 7">
    <name type="scientific">Thermostichus vulcanus str. 'Rupite'</name>
    <dbReference type="NCBI Taxonomy" id="2813851"/>
    <lineage>
        <taxon>Bacteria</taxon>
        <taxon>Bacillati</taxon>
        <taxon>Cyanobacteriota</taxon>
        <taxon>Cyanophyceae</taxon>
        <taxon>Thermostichales</taxon>
        <taxon>Thermostichaceae</taxon>
        <taxon>Thermostichus</taxon>
    </lineage>
</organism>
<dbReference type="PANTHER" id="PTHR33343">
    <property type="entry name" value="54S RIBOSOMAL PROTEIN BL35M"/>
    <property type="match status" value="1"/>
</dbReference>
<protein>
    <recommendedName>
        <fullName evidence="4">Large ribosomal subunit protein bL35</fullName>
    </recommendedName>
</protein>
<dbReference type="NCBIfam" id="TIGR00001">
    <property type="entry name" value="rpmI_bact"/>
    <property type="match status" value="1"/>
</dbReference>
<dbReference type="InterPro" id="IPR001706">
    <property type="entry name" value="Ribosomal_bL35"/>
</dbReference>
<dbReference type="PRINTS" id="PR00064">
    <property type="entry name" value="RIBOSOMALL35"/>
</dbReference>
<gene>
    <name evidence="4 6" type="primary">rpmI</name>
    <name evidence="4" type="synonym">rpl35</name>
    <name evidence="6" type="ORF">JX360_10050</name>
</gene>
<accession>A0ABT0CBV8</accession>
<dbReference type="PROSITE" id="PS00936">
    <property type="entry name" value="RIBOSOMAL_L35"/>
    <property type="match status" value="1"/>
</dbReference>
<evidence type="ECO:0000256" key="1">
    <source>
        <dbReference type="ARBA" id="ARBA00006598"/>
    </source>
</evidence>